<dbReference type="Pfam" id="PF07228">
    <property type="entry name" value="SpoIIE"/>
    <property type="match status" value="1"/>
</dbReference>
<dbReference type="AlphaFoldDB" id="A0A1E7N8D4"/>
<dbReference type="FunFam" id="3.60.40.10:FF:000058">
    <property type="entry name" value="Stage II sporulation protein E"/>
    <property type="match status" value="1"/>
</dbReference>
<evidence type="ECO:0000313" key="5">
    <source>
        <dbReference type="EMBL" id="OEV36733.1"/>
    </source>
</evidence>
<dbReference type="OrthoDB" id="311904at2"/>
<dbReference type="Gene3D" id="3.60.40.10">
    <property type="entry name" value="PPM-type phosphatase domain"/>
    <property type="match status" value="1"/>
</dbReference>
<reference evidence="4" key="5">
    <citation type="submission" date="2020-09" db="EMBL/GenBank/DDBJ databases">
        <authorList>
            <person name="Sun Q."/>
            <person name="Ohkuma M."/>
        </authorList>
    </citation>
    <scope>NUCLEOTIDE SEQUENCE</scope>
    <source>
        <strain evidence="4">JCM 4434</strain>
    </source>
</reference>
<evidence type="ECO:0000256" key="1">
    <source>
        <dbReference type="ARBA" id="ARBA00022801"/>
    </source>
</evidence>
<dbReference type="Proteomes" id="UP000610124">
    <property type="component" value="Unassembled WGS sequence"/>
</dbReference>
<protein>
    <submittedName>
        <fullName evidence="4">Membrane protein</fullName>
    </submittedName>
</protein>
<dbReference type="InterPro" id="IPR036457">
    <property type="entry name" value="PPM-type-like_dom_sf"/>
</dbReference>
<proteinExistence type="predicted"/>
<evidence type="ECO:0000313" key="4">
    <source>
        <dbReference type="EMBL" id="GGU69696.1"/>
    </source>
</evidence>
<dbReference type="GeneID" id="97485257"/>
<dbReference type="EMBL" id="JPRF03000023">
    <property type="protein sequence ID" value="OEV36733.1"/>
    <property type="molecule type" value="Genomic_DNA"/>
</dbReference>
<sequence>MAQKSVRWPPYVRVAPWLLIVGGLVWNSLDPSDYWGDPLLAAAAVLSGALLTLRDTLAVGVANVTGILVLSLRDGSLGTQDGYLELVNTALAAVLGVGVNLVVARHGRRLARVRSVAEAAQRAVLPEPPRWVAGLEVAACYRAAQDEALIGGDAYALQDTPYGVRVLIADVRGKGLHAVGAVSVLLGVFREDAHREPDLAALADALERTLARESAALGEELRLEGFITALLVEFPPGEAVARTLDCGHPGPYLLGDGGPTVSRWDAADPGLPLGMGVLGVARPEVETRAFPPGCTLLLVTDGVTEARDAAGEFYDPVQGLAPLGPFAGPREAVDALVADVARWTGGPRDDDMAVLAVSRRGDAAGVGEPVRAGAESDR</sequence>
<dbReference type="Proteomes" id="UP000037395">
    <property type="component" value="Unassembled WGS sequence"/>
</dbReference>
<dbReference type="SUPFAM" id="SSF81606">
    <property type="entry name" value="PP2C-like"/>
    <property type="match status" value="1"/>
</dbReference>
<accession>A0A8H9LNI7</accession>
<evidence type="ECO:0000313" key="6">
    <source>
        <dbReference type="Proteomes" id="UP000037395"/>
    </source>
</evidence>
<feature type="transmembrane region" description="Helical" evidence="2">
    <location>
        <begin position="86"/>
        <end position="104"/>
    </location>
</feature>
<keyword evidence="2" id="KW-0472">Membrane</keyword>
<keyword evidence="2" id="KW-0812">Transmembrane</keyword>
<feature type="transmembrane region" description="Helical" evidence="2">
    <location>
        <begin position="12"/>
        <end position="29"/>
    </location>
</feature>
<accession>A0A1E7N8D4</accession>
<organism evidence="5 6">
    <name type="scientific">Kitasatospora aureofaciens</name>
    <name type="common">Streptomyces aureofaciens</name>
    <dbReference type="NCBI Taxonomy" id="1894"/>
    <lineage>
        <taxon>Bacteria</taxon>
        <taxon>Bacillati</taxon>
        <taxon>Actinomycetota</taxon>
        <taxon>Actinomycetes</taxon>
        <taxon>Kitasatosporales</taxon>
        <taxon>Streptomycetaceae</taxon>
        <taxon>Kitasatospora</taxon>
    </lineage>
</organism>
<feature type="domain" description="PPM-type phosphatase" evidence="3">
    <location>
        <begin position="135"/>
        <end position="359"/>
    </location>
</feature>
<evidence type="ECO:0000256" key="2">
    <source>
        <dbReference type="SAM" id="Phobius"/>
    </source>
</evidence>
<keyword evidence="6" id="KW-1185">Reference proteome</keyword>
<dbReference type="InterPro" id="IPR052016">
    <property type="entry name" value="Bact_Sigma-Reg"/>
</dbReference>
<dbReference type="PANTHER" id="PTHR43156">
    <property type="entry name" value="STAGE II SPORULATION PROTEIN E-RELATED"/>
    <property type="match status" value="1"/>
</dbReference>
<gene>
    <name evidence="4" type="ORF">GCM10010502_21170</name>
    <name evidence="5" type="ORF">HS99_0027300</name>
</gene>
<reference evidence="4" key="1">
    <citation type="journal article" date="2014" name="Int. J. Syst. Evol. Microbiol.">
        <title>Complete genome sequence of Corynebacterium casei LMG S-19264T (=DSM 44701T), isolated from a smear-ripened cheese.</title>
        <authorList>
            <consortium name="US DOE Joint Genome Institute (JGI-PGF)"/>
            <person name="Walter F."/>
            <person name="Albersmeier A."/>
            <person name="Kalinowski J."/>
            <person name="Ruckert C."/>
        </authorList>
    </citation>
    <scope>NUCLEOTIDE SEQUENCE</scope>
    <source>
        <strain evidence="4">JCM 4434</strain>
    </source>
</reference>
<dbReference type="EMBL" id="BMUB01000004">
    <property type="protein sequence ID" value="GGU69696.1"/>
    <property type="molecule type" value="Genomic_DNA"/>
</dbReference>
<keyword evidence="1" id="KW-0378">Hydrolase</keyword>
<dbReference type="PANTHER" id="PTHR43156:SF2">
    <property type="entry name" value="STAGE II SPORULATION PROTEIN E"/>
    <property type="match status" value="1"/>
</dbReference>
<keyword evidence="2" id="KW-1133">Transmembrane helix</keyword>
<dbReference type="RefSeq" id="WP_030552933.1">
    <property type="nucleotide sequence ID" value="NZ_BMUB01000004.1"/>
</dbReference>
<comment type="caution">
    <text evidence="5">The sequence shown here is derived from an EMBL/GenBank/DDBJ whole genome shotgun (WGS) entry which is preliminary data.</text>
</comment>
<dbReference type="InterPro" id="IPR001932">
    <property type="entry name" value="PPM-type_phosphatase-like_dom"/>
</dbReference>
<reference evidence="5" key="3">
    <citation type="submission" date="2016-08" db="EMBL/GenBank/DDBJ databases">
        <title>Sequencing, Assembly and Comparative Genomics of S. aureofaciens ATCC 10762.</title>
        <authorList>
            <person name="Gradnigo J.S."/>
            <person name="Johnson N."/>
            <person name="Somerville G.A."/>
        </authorList>
    </citation>
    <scope>NUCLEOTIDE SEQUENCE [LARGE SCALE GENOMIC DNA]</scope>
    <source>
        <strain evidence="5">ATCC 10762</strain>
    </source>
</reference>
<dbReference type="GO" id="GO:0016791">
    <property type="term" value="F:phosphatase activity"/>
    <property type="evidence" value="ECO:0007669"/>
    <property type="project" value="TreeGrafter"/>
</dbReference>
<dbReference type="SMART" id="SM00331">
    <property type="entry name" value="PP2C_SIG"/>
    <property type="match status" value="1"/>
</dbReference>
<evidence type="ECO:0000259" key="3">
    <source>
        <dbReference type="SMART" id="SM00331"/>
    </source>
</evidence>
<reference evidence="6" key="4">
    <citation type="submission" date="2016-08" db="EMBL/GenBank/DDBJ databases">
        <title>Sequencing, assembly and comparative genomics of S. aureofaciens ATCC 10762.</title>
        <authorList>
            <person name="Gradnigo J.S."/>
            <person name="Johnson N."/>
            <person name="Somerville G.A."/>
        </authorList>
    </citation>
    <scope>NUCLEOTIDE SEQUENCE [LARGE SCALE GENOMIC DNA]</scope>
    <source>
        <strain evidence="6">ATCC 10762 / DSM 40127 / CCM 3239 / JCM 4008 / LMG 5968 / NBRC 12843 / NCIMB 8234 / A-377</strain>
    </source>
</reference>
<reference evidence="5 6" key="2">
    <citation type="submission" date="2014-07" db="EMBL/GenBank/DDBJ databases">
        <authorList>
            <person name="Zhang J.E."/>
            <person name="Yang H."/>
            <person name="Guo J."/>
            <person name="Deng Z."/>
            <person name="Luo H."/>
            <person name="Luo M."/>
            <person name="Zhao B."/>
        </authorList>
    </citation>
    <scope>NUCLEOTIDE SEQUENCE [LARGE SCALE GENOMIC DNA]</scope>
    <source>
        <strain evidence="5">ATCC 10762</strain>
        <strain evidence="6">ATCC 10762 / DSM 40127 / CCM 3239 / JCM 4008 / LMG 5968 / NBRC 12843 / NCIMB 8234 / A-377</strain>
    </source>
</reference>
<name>A0A1E7N8D4_KITAU</name>